<dbReference type="RefSeq" id="WP_092884277.1">
    <property type="nucleotide sequence ID" value="NZ_FOOI01000009.1"/>
</dbReference>
<evidence type="ECO:0008006" key="6">
    <source>
        <dbReference type="Google" id="ProtNLM"/>
    </source>
</evidence>
<dbReference type="OrthoDB" id="3807461at2"/>
<gene>
    <name evidence="2" type="ORF">FHR37_003702</name>
    <name evidence="3" type="ORF">SAMN05421678_109138</name>
</gene>
<feature type="region of interest" description="Disordered" evidence="1">
    <location>
        <begin position="208"/>
        <end position="231"/>
    </location>
</feature>
<keyword evidence="5" id="KW-1185">Reference proteome</keyword>
<evidence type="ECO:0000313" key="4">
    <source>
        <dbReference type="Proteomes" id="UP000199052"/>
    </source>
</evidence>
<dbReference type="Proteomes" id="UP000533017">
    <property type="component" value="Unassembled WGS sequence"/>
</dbReference>
<name>A0A1I2VDU1_9ACTN</name>
<accession>A0A1I2VDU1</accession>
<reference evidence="2 5" key="2">
    <citation type="submission" date="2020-07" db="EMBL/GenBank/DDBJ databases">
        <title>Sequencing the genomes of 1000 actinobacteria strains.</title>
        <authorList>
            <person name="Klenk H.-P."/>
        </authorList>
    </citation>
    <scope>NUCLEOTIDE SEQUENCE [LARGE SCALE GENOMIC DNA]</scope>
    <source>
        <strain evidence="2 5">DSM 45117</strain>
    </source>
</reference>
<dbReference type="Proteomes" id="UP000199052">
    <property type="component" value="Unassembled WGS sequence"/>
</dbReference>
<organism evidence="3 4">
    <name type="scientific">Actinopolymorpha cephalotaxi</name>
    <dbReference type="NCBI Taxonomy" id="504797"/>
    <lineage>
        <taxon>Bacteria</taxon>
        <taxon>Bacillati</taxon>
        <taxon>Actinomycetota</taxon>
        <taxon>Actinomycetes</taxon>
        <taxon>Propionibacteriales</taxon>
        <taxon>Actinopolymorphaceae</taxon>
        <taxon>Actinopolymorpha</taxon>
    </lineage>
</organism>
<evidence type="ECO:0000256" key="1">
    <source>
        <dbReference type="SAM" id="MobiDB-lite"/>
    </source>
</evidence>
<evidence type="ECO:0000313" key="3">
    <source>
        <dbReference type="EMBL" id="SFG87478.1"/>
    </source>
</evidence>
<evidence type="ECO:0000313" key="5">
    <source>
        <dbReference type="Proteomes" id="UP000533017"/>
    </source>
</evidence>
<protein>
    <recommendedName>
        <fullName evidence="6">Phosphotransferase enzyme family protein</fullName>
    </recommendedName>
</protein>
<sequence length="231" mass="24871">MSCGGFPLAGPRDRLLAYAASAPGLPDPVGIDDDLDEIFRTLSAPGDHLVFSGGDSCPQNCRLTDDGHRTGVRFFDFESACFQHALLDAVCLRFPFPGCPCWSLLPEEISDRLEVAYRKEFAVRCPAVLDEVGFAAARTVAAAAKTIQLAGQSQKYDGTYSPHGMGFSKRARVLATIDIFLTCAHRSGRSSRWPAGSESLPTPCADAGRTCRRCPSTRPSANQAERSAALR</sequence>
<reference evidence="3 4" key="1">
    <citation type="submission" date="2016-10" db="EMBL/GenBank/DDBJ databases">
        <authorList>
            <person name="de Groot N.N."/>
        </authorList>
    </citation>
    <scope>NUCLEOTIDE SEQUENCE [LARGE SCALE GENOMIC DNA]</scope>
    <source>
        <strain evidence="3 4">CPCC 202808</strain>
    </source>
</reference>
<dbReference type="EMBL" id="FOOI01000009">
    <property type="protein sequence ID" value="SFG87478.1"/>
    <property type="molecule type" value="Genomic_DNA"/>
</dbReference>
<proteinExistence type="predicted"/>
<dbReference type="AlphaFoldDB" id="A0A1I2VDU1"/>
<evidence type="ECO:0000313" key="2">
    <source>
        <dbReference type="EMBL" id="NYH84851.1"/>
    </source>
</evidence>
<dbReference type="EMBL" id="JACBZA010000001">
    <property type="protein sequence ID" value="NYH84851.1"/>
    <property type="molecule type" value="Genomic_DNA"/>
</dbReference>
<dbReference type="STRING" id="504797.SAMN05421678_109138"/>